<accession>A0A5N5TIA3</accession>
<dbReference type="Proteomes" id="UP000326759">
    <property type="component" value="Unassembled WGS sequence"/>
</dbReference>
<dbReference type="AlphaFoldDB" id="A0A5N5TIA3"/>
<reference evidence="1 2" key="1">
    <citation type="journal article" date="2019" name="PLoS Biol.">
        <title>Sex chromosomes control vertical transmission of feminizing Wolbachia symbionts in an isopod.</title>
        <authorList>
            <person name="Becking T."/>
            <person name="Chebbi M.A."/>
            <person name="Giraud I."/>
            <person name="Moumen B."/>
            <person name="Laverre T."/>
            <person name="Caubet Y."/>
            <person name="Peccoud J."/>
            <person name="Gilbert C."/>
            <person name="Cordaux R."/>
        </authorList>
    </citation>
    <scope>NUCLEOTIDE SEQUENCE [LARGE SCALE GENOMIC DNA]</scope>
    <source>
        <strain evidence="1">ANa2</strain>
        <tissue evidence="1">Whole body excluding digestive tract and cuticle</tissue>
    </source>
</reference>
<organism evidence="1 2">
    <name type="scientific">Armadillidium nasatum</name>
    <dbReference type="NCBI Taxonomy" id="96803"/>
    <lineage>
        <taxon>Eukaryota</taxon>
        <taxon>Metazoa</taxon>
        <taxon>Ecdysozoa</taxon>
        <taxon>Arthropoda</taxon>
        <taxon>Crustacea</taxon>
        <taxon>Multicrustacea</taxon>
        <taxon>Malacostraca</taxon>
        <taxon>Eumalacostraca</taxon>
        <taxon>Peracarida</taxon>
        <taxon>Isopoda</taxon>
        <taxon>Oniscidea</taxon>
        <taxon>Crinocheta</taxon>
        <taxon>Armadillidiidae</taxon>
        <taxon>Armadillidium</taxon>
    </lineage>
</organism>
<evidence type="ECO:0000313" key="1">
    <source>
        <dbReference type="EMBL" id="KAB7504670.1"/>
    </source>
</evidence>
<sequence length="157" mass="18440">MIFKITFKKYLMKKNCSFVMGFCRKDLNKRKSCKRISKIFNLQRILQITIRDHMGEEINKKKKVPVLSDYYCTFFNNSLETSKDVLIGSGMLKEEVEEDKESQEDFKDFEYPTDYLKEGERAHESDDGLSEDVGRKSKCVLTVIIQQYGIVLSKDTY</sequence>
<name>A0A5N5TIA3_9CRUS</name>
<gene>
    <name evidence="1" type="ORF">Anas_10297</name>
</gene>
<dbReference type="EMBL" id="SEYY01002618">
    <property type="protein sequence ID" value="KAB7504670.1"/>
    <property type="molecule type" value="Genomic_DNA"/>
</dbReference>
<keyword evidence="2" id="KW-1185">Reference proteome</keyword>
<comment type="caution">
    <text evidence="1">The sequence shown here is derived from an EMBL/GenBank/DDBJ whole genome shotgun (WGS) entry which is preliminary data.</text>
</comment>
<protein>
    <submittedName>
        <fullName evidence="1">Uncharacterized protein</fullName>
    </submittedName>
</protein>
<proteinExistence type="predicted"/>
<evidence type="ECO:0000313" key="2">
    <source>
        <dbReference type="Proteomes" id="UP000326759"/>
    </source>
</evidence>